<evidence type="ECO:0000256" key="3">
    <source>
        <dbReference type="ARBA" id="ARBA00012438"/>
    </source>
</evidence>
<keyword evidence="10" id="KW-0812">Transmembrane</keyword>
<evidence type="ECO:0000256" key="2">
    <source>
        <dbReference type="ARBA" id="ARBA00004370"/>
    </source>
</evidence>
<dbReference type="AlphaFoldDB" id="A0A9X1WPI3"/>
<keyword evidence="13" id="KW-1185">Reference proteome</keyword>
<gene>
    <name evidence="12" type="ORF">MUG84_13255</name>
</gene>
<dbReference type="InterPro" id="IPR003661">
    <property type="entry name" value="HisK_dim/P_dom"/>
</dbReference>
<comment type="catalytic activity">
    <reaction evidence="1">
        <text>ATP + protein L-histidine = ADP + protein N-phospho-L-histidine.</text>
        <dbReference type="EC" id="2.7.13.3"/>
    </reaction>
</comment>
<evidence type="ECO:0000256" key="4">
    <source>
        <dbReference type="ARBA" id="ARBA00022553"/>
    </source>
</evidence>
<dbReference type="GO" id="GO:0007234">
    <property type="term" value="P:osmosensory signaling via phosphorelay pathway"/>
    <property type="evidence" value="ECO:0007669"/>
    <property type="project" value="TreeGrafter"/>
</dbReference>
<evidence type="ECO:0000256" key="7">
    <source>
        <dbReference type="ARBA" id="ARBA00022777"/>
    </source>
</evidence>
<dbReference type="InterPro" id="IPR036890">
    <property type="entry name" value="HATPase_C_sf"/>
</dbReference>
<dbReference type="SMART" id="SM00388">
    <property type="entry name" value="HisKA"/>
    <property type="match status" value="1"/>
</dbReference>
<dbReference type="GO" id="GO:0005524">
    <property type="term" value="F:ATP binding"/>
    <property type="evidence" value="ECO:0007669"/>
    <property type="project" value="UniProtKB-KW"/>
</dbReference>
<evidence type="ECO:0000256" key="1">
    <source>
        <dbReference type="ARBA" id="ARBA00000085"/>
    </source>
</evidence>
<sequence length="358" mass="40108">MKFVLRIAIQLLAAFFLLFVCIQAVVIVAVRIFWPKIATDEGSLGIYQITVLALCAILFLLTLLLIGWYLGKPVYFIIVWIKRLARGQYDSPISFDEICSRKSGTLKLPYAVYKELFEHLQMLESTLQRNDKEKQESEQAKQEWIRGISHDLKTPLTYISGYSTMLIHSEYRWSEAEQREFLSVIQQKAAHLQELVQDLNETIQGQIPLKAEEVDIVELVRRTVADVSSAPWATGYQFMMDTEPDRIPELCDPKLLMRAIRNLLVNAVVHNPKGTEIAVRISCLNNGMTEIQIEDNGIGFSETSVQVNAATASAAHSGLGLSIAKQLIEAHGGYLIVTSNPNEGTSLSIKLLSAQKLG</sequence>
<proteinExistence type="predicted"/>
<dbReference type="Pfam" id="PF00512">
    <property type="entry name" value="HisKA"/>
    <property type="match status" value="1"/>
</dbReference>
<dbReference type="PROSITE" id="PS50109">
    <property type="entry name" value="HIS_KIN"/>
    <property type="match status" value="1"/>
</dbReference>
<evidence type="ECO:0000313" key="13">
    <source>
        <dbReference type="Proteomes" id="UP001139347"/>
    </source>
</evidence>
<dbReference type="Gene3D" id="1.10.287.130">
    <property type="match status" value="1"/>
</dbReference>
<dbReference type="InterPro" id="IPR005467">
    <property type="entry name" value="His_kinase_dom"/>
</dbReference>
<comment type="caution">
    <text evidence="12">The sequence shown here is derived from an EMBL/GenBank/DDBJ whole genome shotgun (WGS) entry which is preliminary data.</text>
</comment>
<dbReference type="RefSeq" id="WP_244725528.1">
    <property type="nucleotide sequence ID" value="NZ_JALIRP010000005.1"/>
</dbReference>
<dbReference type="SUPFAM" id="SSF55874">
    <property type="entry name" value="ATPase domain of HSP90 chaperone/DNA topoisomerase II/histidine kinase"/>
    <property type="match status" value="1"/>
</dbReference>
<organism evidence="12 13">
    <name type="scientific">Paenibacillus mangrovi</name>
    <dbReference type="NCBI Taxonomy" id="2931978"/>
    <lineage>
        <taxon>Bacteria</taxon>
        <taxon>Bacillati</taxon>
        <taxon>Bacillota</taxon>
        <taxon>Bacilli</taxon>
        <taxon>Bacillales</taxon>
        <taxon>Paenibacillaceae</taxon>
        <taxon>Paenibacillus</taxon>
    </lineage>
</organism>
<dbReference type="InterPro" id="IPR003594">
    <property type="entry name" value="HATPase_dom"/>
</dbReference>
<evidence type="ECO:0000256" key="10">
    <source>
        <dbReference type="SAM" id="Phobius"/>
    </source>
</evidence>
<keyword evidence="10" id="KW-0472">Membrane</keyword>
<keyword evidence="9" id="KW-0902">Two-component regulatory system</keyword>
<dbReference type="Pfam" id="PF02518">
    <property type="entry name" value="HATPase_c"/>
    <property type="match status" value="1"/>
</dbReference>
<keyword evidence="8" id="KW-0067">ATP-binding</keyword>
<feature type="domain" description="Histidine kinase" evidence="11">
    <location>
        <begin position="147"/>
        <end position="355"/>
    </location>
</feature>
<reference evidence="12" key="1">
    <citation type="submission" date="2022-04" db="EMBL/GenBank/DDBJ databases">
        <title>Paenibacillus mangrovi sp. nov., a novel endophytic bacterium isolated from bark of Kandelia candel.</title>
        <authorList>
            <person name="Tuo L."/>
        </authorList>
    </citation>
    <scope>NUCLEOTIDE SEQUENCE</scope>
    <source>
        <strain evidence="12">KQZ6P-2</strain>
    </source>
</reference>
<dbReference type="PANTHER" id="PTHR42878:SF7">
    <property type="entry name" value="SENSOR HISTIDINE KINASE GLRK"/>
    <property type="match status" value="1"/>
</dbReference>
<dbReference type="InterPro" id="IPR050351">
    <property type="entry name" value="BphY/WalK/GraS-like"/>
</dbReference>
<accession>A0A9X1WPI3</accession>
<evidence type="ECO:0000259" key="11">
    <source>
        <dbReference type="PROSITE" id="PS50109"/>
    </source>
</evidence>
<dbReference type="CDD" id="cd00082">
    <property type="entry name" value="HisKA"/>
    <property type="match status" value="1"/>
</dbReference>
<dbReference type="SUPFAM" id="SSF47384">
    <property type="entry name" value="Homodimeric domain of signal transducing histidine kinase"/>
    <property type="match status" value="1"/>
</dbReference>
<dbReference type="CDD" id="cd00075">
    <property type="entry name" value="HATPase"/>
    <property type="match status" value="1"/>
</dbReference>
<keyword evidence="7 12" id="KW-0418">Kinase</keyword>
<dbReference type="PANTHER" id="PTHR42878">
    <property type="entry name" value="TWO-COMPONENT HISTIDINE KINASE"/>
    <property type="match status" value="1"/>
</dbReference>
<dbReference type="InterPro" id="IPR004358">
    <property type="entry name" value="Sig_transdc_His_kin-like_C"/>
</dbReference>
<feature type="transmembrane region" description="Helical" evidence="10">
    <location>
        <begin position="12"/>
        <end position="34"/>
    </location>
</feature>
<dbReference type="GO" id="GO:0000155">
    <property type="term" value="F:phosphorelay sensor kinase activity"/>
    <property type="evidence" value="ECO:0007669"/>
    <property type="project" value="InterPro"/>
</dbReference>
<dbReference type="EC" id="2.7.13.3" evidence="3"/>
<comment type="subcellular location">
    <subcellularLocation>
        <location evidence="2">Membrane</location>
    </subcellularLocation>
</comment>
<keyword evidence="10" id="KW-1133">Transmembrane helix</keyword>
<dbReference type="EMBL" id="JALIRP010000005">
    <property type="protein sequence ID" value="MCJ8012699.1"/>
    <property type="molecule type" value="Genomic_DNA"/>
</dbReference>
<dbReference type="Gene3D" id="3.30.565.10">
    <property type="entry name" value="Histidine kinase-like ATPase, C-terminal domain"/>
    <property type="match status" value="1"/>
</dbReference>
<dbReference type="PRINTS" id="PR00344">
    <property type="entry name" value="BCTRLSENSOR"/>
</dbReference>
<dbReference type="InterPro" id="IPR036097">
    <property type="entry name" value="HisK_dim/P_sf"/>
</dbReference>
<keyword evidence="5" id="KW-0808">Transferase</keyword>
<evidence type="ECO:0000256" key="6">
    <source>
        <dbReference type="ARBA" id="ARBA00022741"/>
    </source>
</evidence>
<feature type="transmembrane region" description="Helical" evidence="10">
    <location>
        <begin position="46"/>
        <end position="70"/>
    </location>
</feature>
<dbReference type="Proteomes" id="UP001139347">
    <property type="component" value="Unassembled WGS sequence"/>
</dbReference>
<protein>
    <recommendedName>
        <fullName evidence="3">histidine kinase</fullName>
        <ecNumber evidence="3">2.7.13.3</ecNumber>
    </recommendedName>
</protein>
<evidence type="ECO:0000256" key="9">
    <source>
        <dbReference type="ARBA" id="ARBA00023012"/>
    </source>
</evidence>
<name>A0A9X1WPI3_9BACL</name>
<dbReference type="GO" id="GO:0030295">
    <property type="term" value="F:protein kinase activator activity"/>
    <property type="evidence" value="ECO:0007669"/>
    <property type="project" value="TreeGrafter"/>
</dbReference>
<keyword evidence="4" id="KW-0597">Phosphoprotein</keyword>
<evidence type="ECO:0000313" key="12">
    <source>
        <dbReference type="EMBL" id="MCJ8012699.1"/>
    </source>
</evidence>
<evidence type="ECO:0000256" key="5">
    <source>
        <dbReference type="ARBA" id="ARBA00022679"/>
    </source>
</evidence>
<keyword evidence="6" id="KW-0547">Nucleotide-binding</keyword>
<dbReference type="SMART" id="SM00387">
    <property type="entry name" value="HATPase_c"/>
    <property type="match status" value="1"/>
</dbReference>
<dbReference type="GO" id="GO:0000156">
    <property type="term" value="F:phosphorelay response regulator activity"/>
    <property type="evidence" value="ECO:0007669"/>
    <property type="project" value="TreeGrafter"/>
</dbReference>
<evidence type="ECO:0000256" key="8">
    <source>
        <dbReference type="ARBA" id="ARBA00022840"/>
    </source>
</evidence>